<dbReference type="GO" id="GO:0005509">
    <property type="term" value="F:calcium ion binding"/>
    <property type="evidence" value="ECO:0007669"/>
    <property type="project" value="InterPro"/>
</dbReference>
<protein>
    <recommendedName>
        <fullName evidence="2">EF-hand domain-containing protein</fullName>
    </recommendedName>
</protein>
<dbReference type="EMBL" id="CAJNOQ010001745">
    <property type="protein sequence ID" value="CAF0916055.1"/>
    <property type="molecule type" value="Genomic_DNA"/>
</dbReference>
<accession>A0A814AK32</accession>
<keyword evidence="7" id="KW-1185">Reference proteome</keyword>
<dbReference type="CDD" id="cd00051">
    <property type="entry name" value="EFh"/>
    <property type="match status" value="1"/>
</dbReference>
<dbReference type="EMBL" id="CAJOBC010001744">
    <property type="protein sequence ID" value="CAF3696149.1"/>
    <property type="molecule type" value="Genomic_DNA"/>
</dbReference>
<sequence length="103" mass="12035">MSLTEEQLKKEFKKLDKDNDGNITVEELRKYYLPMQEMLGMSPVLIEREIQAILSRLDLDRNGTISFDGKMFADVMNSIFSFMLEAFIKKLTIKESSFVFLKL</sequence>
<comment type="caution">
    <text evidence="3">The sequence shown here is derived from an EMBL/GenBank/DDBJ whole genome shotgun (WGS) entry which is preliminary data.</text>
</comment>
<evidence type="ECO:0000313" key="3">
    <source>
        <dbReference type="EMBL" id="CAF0916055.1"/>
    </source>
</evidence>
<dbReference type="Proteomes" id="UP000677228">
    <property type="component" value="Unassembled WGS sequence"/>
</dbReference>
<proteinExistence type="predicted"/>
<dbReference type="PROSITE" id="PS00018">
    <property type="entry name" value="EF_HAND_1"/>
    <property type="match status" value="1"/>
</dbReference>
<dbReference type="InterPro" id="IPR002048">
    <property type="entry name" value="EF_hand_dom"/>
</dbReference>
<dbReference type="OrthoDB" id="26525at2759"/>
<feature type="domain" description="EF-hand" evidence="2">
    <location>
        <begin position="3"/>
        <end position="38"/>
    </location>
</feature>
<evidence type="ECO:0000259" key="2">
    <source>
        <dbReference type="PROSITE" id="PS50222"/>
    </source>
</evidence>
<dbReference type="EMBL" id="CAJOBA010017238">
    <property type="protein sequence ID" value="CAF3894693.1"/>
    <property type="molecule type" value="Genomic_DNA"/>
</dbReference>
<organism evidence="3 7">
    <name type="scientific">Didymodactylos carnosus</name>
    <dbReference type="NCBI Taxonomy" id="1234261"/>
    <lineage>
        <taxon>Eukaryota</taxon>
        <taxon>Metazoa</taxon>
        <taxon>Spiralia</taxon>
        <taxon>Gnathifera</taxon>
        <taxon>Rotifera</taxon>
        <taxon>Eurotatoria</taxon>
        <taxon>Bdelloidea</taxon>
        <taxon>Philodinida</taxon>
        <taxon>Philodinidae</taxon>
        <taxon>Didymodactylos</taxon>
    </lineage>
</organism>
<dbReference type="EMBL" id="CAJNOK010010638">
    <property type="protein sequence ID" value="CAF1120886.1"/>
    <property type="molecule type" value="Genomic_DNA"/>
</dbReference>
<dbReference type="Proteomes" id="UP000681722">
    <property type="component" value="Unassembled WGS sequence"/>
</dbReference>
<keyword evidence="1" id="KW-0106">Calcium</keyword>
<dbReference type="Gene3D" id="1.10.238.10">
    <property type="entry name" value="EF-hand"/>
    <property type="match status" value="1"/>
</dbReference>
<evidence type="ECO:0000313" key="7">
    <source>
        <dbReference type="Proteomes" id="UP000663829"/>
    </source>
</evidence>
<dbReference type="Proteomes" id="UP000682733">
    <property type="component" value="Unassembled WGS sequence"/>
</dbReference>
<name>A0A814AK32_9BILA</name>
<evidence type="ECO:0000313" key="5">
    <source>
        <dbReference type="EMBL" id="CAF3696149.1"/>
    </source>
</evidence>
<dbReference type="SUPFAM" id="SSF47473">
    <property type="entry name" value="EF-hand"/>
    <property type="match status" value="1"/>
</dbReference>
<evidence type="ECO:0000313" key="4">
    <source>
        <dbReference type="EMBL" id="CAF1120886.1"/>
    </source>
</evidence>
<dbReference type="PROSITE" id="PS50222">
    <property type="entry name" value="EF_HAND_2"/>
    <property type="match status" value="1"/>
</dbReference>
<dbReference type="Pfam" id="PF13499">
    <property type="entry name" value="EF-hand_7"/>
    <property type="match status" value="1"/>
</dbReference>
<evidence type="ECO:0000313" key="6">
    <source>
        <dbReference type="EMBL" id="CAF3894693.1"/>
    </source>
</evidence>
<dbReference type="AlphaFoldDB" id="A0A814AK32"/>
<dbReference type="Proteomes" id="UP000663829">
    <property type="component" value="Unassembled WGS sequence"/>
</dbReference>
<dbReference type="SMART" id="SM00054">
    <property type="entry name" value="EFh"/>
    <property type="match status" value="2"/>
</dbReference>
<dbReference type="InterPro" id="IPR018247">
    <property type="entry name" value="EF_Hand_1_Ca_BS"/>
</dbReference>
<evidence type="ECO:0000256" key="1">
    <source>
        <dbReference type="ARBA" id="ARBA00022837"/>
    </source>
</evidence>
<reference evidence="3" key="1">
    <citation type="submission" date="2021-02" db="EMBL/GenBank/DDBJ databases">
        <authorList>
            <person name="Nowell W R."/>
        </authorList>
    </citation>
    <scope>NUCLEOTIDE SEQUENCE</scope>
</reference>
<gene>
    <name evidence="3" type="ORF">GPM918_LOCUS9398</name>
    <name evidence="4" type="ORF">OVA965_LOCUS20174</name>
    <name evidence="5" type="ORF">SRO942_LOCUS9395</name>
    <name evidence="6" type="ORF">TMI583_LOCUS20470</name>
</gene>
<dbReference type="InterPro" id="IPR011992">
    <property type="entry name" value="EF-hand-dom_pair"/>
</dbReference>